<dbReference type="Pfam" id="PF02852">
    <property type="entry name" value="Pyr_redox_dim"/>
    <property type="match status" value="1"/>
</dbReference>
<dbReference type="Pfam" id="PF07992">
    <property type="entry name" value="Pyr_redox_2"/>
    <property type="match status" value="1"/>
</dbReference>
<keyword evidence="11 13" id="KW-0676">Redox-active center</keyword>
<evidence type="ECO:0000259" key="14">
    <source>
        <dbReference type="Pfam" id="PF02852"/>
    </source>
</evidence>
<comment type="similarity">
    <text evidence="2 13">Belongs to the class-I pyridine nucleotide-disulfide oxidoreductase family.</text>
</comment>
<evidence type="ECO:0000256" key="3">
    <source>
        <dbReference type="ARBA" id="ARBA00012608"/>
    </source>
</evidence>
<dbReference type="PRINTS" id="PR00368">
    <property type="entry name" value="FADPNR"/>
</dbReference>
<evidence type="ECO:0000256" key="11">
    <source>
        <dbReference type="ARBA" id="ARBA00023284"/>
    </source>
</evidence>
<comment type="cofactor">
    <cofactor evidence="13">
        <name>FAD</name>
        <dbReference type="ChEBI" id="CHEBI:57692"/>
    </cofactor>
    <text evidence="13">Binds 1 FAD per subunit.</text>
</comment>
<keyword evidence="8 13" id="KW-0560">Oxidoreductase</keyword>
<reference evidence="16 17" key="1">
    <citation type="submission" date="2024-03" db="EMBL/GenBank/DDBJ databases">
        <title>Human intestinal bacterial collection.</title>
        <authorList>
            <person name="Pauvert C."/>
            <person name="Hitch T.C.A."/>
            <person name="Clavel T."/>
        </authorList>
    </citation>
    <scope>NUCLEOTIDE SEQUENCE [LARGE SCALE GENOMIC DNA]</scope>
    <source>
        <strain evidence="16 17">CLA-JM-H44</strain>
    </source>
</reference>
<evidence type="ECO:0000256" key="9">
    <source>
        <dbReference type="ARBA" id="ARBA00023027"/>
    </source>
</evidence>
<evidence type="ECO:0000313" key="17">
    <source>
        <dbReference type="Proteomes" id="UP001489509"/>
    </source>
</evidence>
<dbReference type="InterPro" id="IPR004099">
    <property type="entry name" value="Pyr_nucl-diS_OxRdtase_dimer"/>
</dbReference>
<proteinExistence type="inferred from homology"/>
<keyword evidence="5" id="KW-0963">Cytoplasm</keyword>
<dbReference type="PANTHER" id="PTHR22912:SF217">
    <property type="entry name" value="DIHYDROLIPOYL DEHYDROGENASE"/>
    <property type="match status" value="1"/>
</dbReference>
<keyword evidence="10" id="KW-1015">Disulfide bond</keyword>
<dbReference type="RefSeq" id="WP_349219843.1">
    <property type="nucleotide sequence ID" value="NZ_JBBMFD010000015.1"/>
</dbReference>
<dbReference type="EC" id="1.8.1.4" evidence="3 13"/>
<evidence type="ECO:0000256" key="13">
    <source>
        <dbReference type="RuleBase" id="RU003692"/>
    </source>
</evidence>
<dbReference type="EMBL" id="JBBMFD010000015">
    <property type="protein sequence ID" value="MEQ2440999.1"/>
    <property type="molecule type" value="Genomic_DNA"/>
</dbReference>
<feature type="domain" description="Pyridine nucleotide-disulphide oxidoreductase dimerisation" evidence="14">
    <location>
        <begin position="341"/>
        <end position="449"/>
    </location>
</feature>
<sequence>MSYDLIVLGGGPAGYLAGERAGHAGLKTVVIEKRALGGVCLNEGCIPSKALLNSAKMLDYARHASVFGVSVEGATIDHKAVVARKNKVVKTLVSGIRGAMKANGVEVVSEEGVIKGKDGEDFVVEAGGKEYKGKKLLIATGSMPAMPPIPGLRENYEAGFVMTNREILDLEEIPESLVIIGGGVIGLEMASYFNSVGSKVTVIEMLDHIAGPTESEISALLLKTYQKKGVDFQLSSKVTEVKNGAVVYEKDGKIVECKATKALCSIGRRPVTQGIGLETIGVATDRGAILTDRHMMTNVPNVYAAGDVNGKSMLAHTAYREAEVAVNHMTGKRDYMRYEAIPAVIYTYPEVACVGETEETAKAKGIEYDCQKLPFIYSGRYVAENEGGESLCKILVEKKSRRILGVHLMGSYVSEMIYGAALMIETEMRVDDAKELVFPHPTVCEIIRETLFKF</sequence>
<dbReference type="InterPro" id="IPR001100">
    <property type="entry name" value="Pyr_nuc-diS_OxRdtase"/>
</dbReference>
<evidence type="ECO:0000256" key="10">
    <source>
        <dbReference type="ARBA" id="ARBA00023157"/>
    </source>
</evidence>
<evidence type="ECO:0000256" key="6">
    <source>
        <dbReference type="ARBA" id="ARBA00022630"/>
    </source>
</evidence>
<evidence type="ECO:0000256" key="2">
    <source>
        <dbReference type="ARBA" id="ARBA00007532"/>
    </source>
</evidence>
<dbReference type="Gene3D" id="3.50.50.60">
    <property type="entry name" value="FAD/NAD(P)-binding domain"/>
    <property type="match status" value="2"/>
</dbReference>
<dbReference type="InterPro" id="IPR006258">
    <property type="entry name" value="Lipoamide_DH"/>
</dbReference>
<evidence type="ECO:0000256" key="12">
    <source>
        <dbReference type="ARBA" id="ARBA00049187"/>
    </source>
</evidence>
<comment type="caution">
    <text evidence="16">The sequence shown here is derived from an EMBL/GenBank/DDBJ whole genome shotgun (WGS) entry which is preliminary data.</text>
</comment>
<dbReference type="PIRSF" id="PIRSF000350">
    <property type="entry name" value="Mercury_reductase_MerA"/>
    <property type="match status" value="1"/>
</dbReference>
<evidence type="ECO:0000256" key="1">
    <source>
        <dbReference type="ARBA" id="ARBA00004496"/>
    </source>
</evidence>
<dbReference type="PANTHER" id="PTHR22912">
    <property type="entry name" value="DISULFIDE OXIDOREDUCTASE"/>
    <property type="match status" value="1"/>
</dbReference>
<comment type="miscellaneous">
    <text evidence="13">The active site is a redox-active disulfide bond.</text>
</comment>
<keyword evidence="6 13" id="KW-0285">Flavoprotein</keyword>
<evidence type="ECO:0000256" key="8">
    <source>
        <dbReference type="ARBA" id="ARBA00023002"/>
    </source>
</evidence>
<organism evidence="16 17">
    <name type="scientific">Solibaculum intestinale</name>
    <dbReference type="NCBI Taxonomy" id="3133165"/>
    <lineage>
        <taxon>Bacteria</taxon>
        <taxon>Bacillati</taxon>
        <taxon>Bacillota</taxon>
        <taxon>Clostridia</taxon>
        <taxon>Eubacteriales</taxon>
        <taxon>Oscillospiraceae</taxon>
        <taxon>Solibaculum</taxon>
    </lineage>
</organism>
<keyword evidence="17" id="KW-1185">Reference proteome</keyword>
<keyword evidence="7 13" id="KW-0274">FAD</keyword>
<evidence type="ECO:0000256" key="7">
    <source>
        <dbReference type="ARBA" id="ARBA00022827"/>
    </source>
</evidence>
<dbReference type="InterPro" id="IPR023753">
    <property type="entry name" value="FAD/NAD-binding_dom"/>
</dbReference>
<evidence type="ECO:0000256" key="4">
    <source>
        <dbReference type="ARBA" id="ARBA00016961"/>
    </source>
</evidence>
<evidence type="ECO:0000256" key="5">
    <source>
        <dbReference type="ARBA" id="ARBA00022490"/>
    </source>
</evidence>
<evidence type="ECO:0000259" key="15">
    <source>
        <dbReference type="Pfam" id="PF07992"/>
    </source>
</evidence>
<dbReference type="GO" id="GO:0004148">
    <property type="term" value="F:dihydrolipoyl dehydrogenase (NADH) activity"/>
    <property type="evidence" value="ECO:0007669"/>
    <property type="project" value="UniProtKB-EC"/>
</dbReference>
<dbReference type="InterPro" id="IPR050151">
    <property type="entry name" value="Class-I_Pyr_Nuc-Dis_Oxidored"/>
</dbReference>
<protein>
    <recommendedName>
        <fullName evidence="4 13">Dihydrolipoyl dehydrogenase</fullName>
        <ecNumber evidence="3 13">1.8.1.4</ecNumber>
    </recommendedName>
</protein>
<dbReference type="InterPro" id="IPR012999">
    <property type="entry name" value="Pyr_OxRdtase_I_AS"/>
</dbReference>
<feature type="domain" description="FAD/NAD(P)-binding" evidence="15">
    <location>
        <begin position="3"/>
        <end position="322"/>
    </location>
</feature>
<comment type="subcellular location">
    <subcellularLocation>
        <location evidence="1">Cytoplasm</location>
    </subcellularLocation>
</comment>
<dbReference type="Gene3D" id="3.30.390.30">
    <property type="match status" value="1"/>
</dbReference>
<dbReference type="InterPro" id="IPR036188">
    <property type="entry name" value="FAD/NAD-bd_sf"/>
</dbReference>
<dbReference type="InterPro" id="IPR016156">
    <property type="entry name" value="FAD/NAD-linked_Rdtase_dimer_sf"/>
</dbReference>
<comment type="catalytic activity">
    <reaction evidence="12 13">
        <text>N(6)-[(R)-dihydrolipoyl]-L-lysyl-[protein] + NAD(+) = N(6)-[(R)-lipoyl]-L-lysyl-[protein] + NADH + H(+)</text>
        <dbReference type="Rhea" id="RHEA:15045"/>
        <dbReference type="Rhea" id="RHEA-COMP:10474"/>
        <dbReference type="Rhea" id="RHEA-COMP:10475"/>
        <dbReference type="ChEBI" id="CHEBI:15378"/>
        <dbReference type="ChEBI" id="CHEBI:57540"/>
        <dbReference type="ChEBI" id="CHEBI:57945"/>
        <dbReference type="ChEBI" id="CHEBI:83099"/>
        <dbReference type="ChEBI" id="CHEBI:83100"/>
        <dbReference type="EC" id="1.8.1.4"/>
    </reaction>
</comment>
<keyword evidence="9 13" id="KW-0520">NAD</keyword>
<name>A0ABV1E279_9FIRM</name>
<dbReference type="SUPFAM" id="SSF51905">
    <property type="entry name" value="FAD/NAD(P)-binding domain"/>
    <property type="match status" value="1"/>
</dbReference>
<dbReference type="PROSITE" id="PS00076">
    <property type="entry name" value="PYRIDINE_REDOX_1"/>
    <property type="match status" value="1"/>
</dbReference>
<gene>
    <name evidence="16" type="primary">lpdA</name>
    <name evidence="16" type="ORF">WMO26_09195</name>
</gene>
<dbReference type="PRINTS" id="PR00411">
    <property type="entry name" value="PNDRDTASEI"/>
</dbReference>
<dbReference type="SUPFAM" id="SSF55424">
    <property type="entry name" value="FAD/NAD-linked reductases, dimerisation (C-terminal) domain"/>
    <property type="match status" value="1"/>
</dbReference>
<dbReference type="NCBIfam" id="TIGR01350">
    <property type="entry name" value="lipoamide_DH"/>
    <property type="match status" value="1"/>
</dbReference>
<dbReference type="Proteomes" id="UP001489509">
    <property type="component" value="Unassembled WGS sequence"/>
</dbReference>
<evidence type="ECO:0000313" key="16">
    <source>
        <dbReference type="EMBL" id="MEQ2440999.1"/>
    </source>
</evidence>
<accession>A0ABV1E279</accession>